<dbReference type="EMBL" id="LSSM01003305">
    <property type="protein sequence ID" value="OMJ18358.1"/>
    <property type="molecule type" value="Genomic_DNA"/>
</dbReference>
<evidence type="ECO:0000313" key="2">
    <source>
        <dbReference type="Proteomes" id="UP000187429"/>
    </source>
</evidence>
<evidence type="ECO:0000313" key="1">
    <source>
        <dbReference type="EMBL" id="OMJ18358.1"/>
    </source>
</evidence>
<keyword evidence="2" id="KW-1185">Reference proteome</keyword>
<dbReference type="AlphaFoldDB" id="A0A1R1XUS3"/>
<comment type="caution">
    <text evidence="1">The sequence shown here is derived from an EMBL/GenBank/DDBJ whole genome shotgun (WGS) entry which is preliminary data.</text>
</comment>
<dbReference type="Proteomes" id="UP000187429">
    <property type="component" value="Unassembled WGS sequence"/>
</dbReference>
<reference evidence="2" key="1">
    <citation type="submission" date="2017-01" db="EMBL/GenBank/DDBJ databases">
        <authorList>
            <person name="Wang Y."/>
            <person name="White M."/>
            <person name="Kvist S."/>
            <person name="Moncalvo J.-M."/>
        </authorList>
    </citation>
    <scope>NUCLEOTIDE SEQUENCE [LARGE SCALE GENOMIC DNA]</scope>
    <source>
        <strain evidence="2">ID-206-W2</strain>
    </source>
</reference>
<protein>
    <submittedName>
        <fullName evidence="1">Uncharacterized protein</fullName>
    </submittedName>
</protein>
<sequence>MFQQLRLSMIFAPLMVHPETSQPHSLSTDSCYVGVGASLNQKHSKTQVHGPCTELHTNRRALINLVKNGDSRKRIARWDSALQAN</sequence>
<organism evidence="1 2">
    <name type="scientific">Smittium culicis</name>
    <dbReference type="NCBI Taxonomy" id="133412"/>
    <lineage>
        <taxon>Eukaryota</taxon>
        <taxon>Fungi</taxon>
        <taxon>Fungi incertae sedis</taxon>
        <taxon>Zoopagomycota</taxon>
        <taxon>Kickxellomycotina</taxon>
        <taxon>Harpellomycetes</taxon>
        <taxon>Harpellales</taxon>
        <taxon>Legeriomycetaceae</taxon>
        <taxon>Smittium</taxon>
    </lineage>
</organism>
<name>A0A1R1XUS3_9FUNG</name>
<accession>A0A1R1XUS3</accession>
<gene>
    <name evidence="1" type="ORF">AYI69_g7064</name>
</gene>
<dbReference type="OrthoDB" id="3246250at2759"/>
<proteinExistence type="predicted"/>